<gene>
    <name evidence="3" type="ORF">KG103_01045</name>
</gene>
<dbReference type="Proteomes" id="UP000677804">
    <property type="component" value="Chromosome"/>
</dbReference>
<sequence>MSRVNDALSRWQQTVTAAQEEAHRVGHAEVDLDHLVVALAAIGGPAGESLRAAGVSLDAARRAAARVHADRLAGAGVAVTPTPPRALDVVAAPSLPLSPRVERLIRRMSELSADDRALLRILVDEPSGLVVEMLAALDVVPDAVRAAADAWRPAPTPSDPLYADDPAWSPWRTLTCDGWVPAAPERVWALLADPARRTEWDPWYSTVTQRPDGSLLCVLRSEEDGGKRVPADMRRQLLTVVTRDEGRLVEWEIARPDRDGGAAIQRLAVALSPSGAGTRLDVTVRWLPRHGWRRLVGWVLRPVGRWMYRQMVLQKLGSISRALR</sequence>
<dbReference type="SUPFAM" id="SSF81923">
    <property type="entry name" value="Double Clp-N motif"/>
    <property type="match status" value="1"/>
</dbReference>
<organism evidence="3 4">
    <name type="scientific">Cellulomonas wangleii</name>
    <dbReference type="NCBI Taxonomy" id="2816956"/>
    <lineage>
        <taxon>Bacteria</taxon>
        <taxon>Bacillati</taxon>
        <taxon>Actinomycetota</taxon>
        <taxon>Actinomycetes</taxon>
        <taxon>Micrococcales</taxon>
        <taxon>Cellulomonadaceae</taxon>
        <taxon>Cellulomonas</taxon>
    </lineage>
</organism>
<keyword evidence="4" id="KW-1185">Reference proteome</keyword>
<dbReference type="CDD" id="cd07812">
    <property type="entry name" value="SRPBCC"/>
    <property type="match status" value="1"/>
</dbReference>
<evidence type="ECO:0000256" key="1">
    <source>
        <dbReference type="PROSITE-ProRule" id="PRU01251"/>
    </source>
</evidence>
<dbReference type="InterPro" id="IPR036628">
    <property type="entry name" value="Clp_N_dom_sf"/>
</dbReference>
<protein>
    <submittedName>
        <fullName evidence="3">SRPBCC family protein</fullName>
    </submittedName>
</protein>
<name>A0ABX8D539_9CELL</name>
<evidence type="ECO:0000313" key="4">
    <source>
        <dbReference type="Proteomes" id="UP000677804"/>
    </source>
</evidence>
<dbReference type="InterPro" id="IPR019587">
    <property type="entry name" value="Polyketide_cyclase/dehydratase"/>
</dbReference>
<feature type="domain" description="Clp R" evidence="2">
    <location>
        <begin position="1"/>
        <end position="70"/>
    </location>
</feature>
<dbReference type="InterPro" id="IPR023393">
    <property type="entry name" value="START-like_dom_sf"/>
</dbReference>
<dbReference type="RefSeq" id="WP_207340234.1">
    <property type="nucleotide sequence ID" value="NZ_CP074405.1"/>
</dbReference>
<dbReference type="PROSITE" id="PS51903">
    <property type="entry name" value="CLP_R"/>
    <property type="match status" value="1"/>
</dbReference>
<evidence type="ECO:0000259" key="2">
    <source>
        <dbReference type="PROSITE" id="PS51903"/>
    </source>
</evidence>
<evidence type="ECO:0000313" key="3">
    <source>
        <dbReference type="EMBL" id="QVI62573.1"/>
    </source>
</evidence>
<dbReference type="Gene3D" id="3.30.530.20">
    <property type="match status" value="1"/>
</dbReference>
<keyword evidence="1" id="KW-0677">Repeat</keyword>
<dbReference type="EMBL" id="CP074405">
    <property type="protein sequence ID" value="QVI62573.1"/>
    <property type="molecule type" value="Genomic_DNA"/>
</dbReference>
<proteinExistence type="predicted"/>
<dbReference type="Pfam" id="PF02861">
    <property type="entry name" value="Clp_N"/>
    <property type="match status" value="1"/>
</dbReference>
<accession>A0ABX8D539</accession>
<reference evidence="3 4" key="1">
    <citation type="submission" date="2021-05" db="EMBL/GenBank/DDBJ databases">
        <title>Novel species in genus Cellulomonas.</title>
        <authorList>
            <person name="Zhang G."/>
        </authorList>
    </citation>
    <scope>NUCLEOTIDE SEQUENCE [LARGE SCALE GENOMIC DNA]</scope>
    <source>
        <strain evidence="4">zg-ZUI222</strain>
    </source>
</reference>
<dbReference type="Gene3D" id="1.10.1780.10">
    <property type="entry name" value="Clp, N-terminal domain"/>
    <property type="match status" value="1"/>
</dbReference>
<dbReference type="SUPFAM" id="SSF55961">
    <property type="entry name" value="Bet v1-like"/>
    <property type="match status" value="1"/>
</dbReference>
<dbReference type="Pfam" id="PF10604">
    <property type="entry name" value="Polyketide_cyc2"/>
    <property type="match status" value="1"/>
</dbReference>
<dbReference type="InterPro" id="IPR004176">
    <property type="entry name" value="Clp_R_N"/>
</dbReference>